<accession>F0W642</accession>
<evidence type="ECO:0000256" key="1">
    <source>
        <dbReference type="SAM" id="MobiDB-lite"/>
    </source>
</evidence>
<protein>
    <submittedName>
        <fullName evidence="2">AlNc14C23G2344 protein</fullName>
    </submittedName>
</protein>
<name>F0W642_9STRA</name>
<sequence>MSPKTPVVPPRTEGVQTTPRDRHQVAVSPPTGTAEEAAREVGNVISDVSLKILEALTAMHVRMARLELYQLKREEDERLKGAAESAFSGRRFNEVLGRHAWR</sequence>
<dbReference type="AlphaFoldDB" id="F0W642"/>
<proteinExistence type="predicted"/>
<dbReference type="HOGENOM" id="CLU_2282679_0_0_1"/>
<feature type="region of interest" description="Disordered" evidence="1">
    <location>
        <begin position="1"/>
        <end position="36"/>
    </location>
</feature>
<dbReference type="EMBL" id="FR824068">
    <property type="protein sequence ID" value="CCA16584.1"/>
    <property type="molecule type" value="Genomic_DNA"/>
</dbReference>
<reference evidence="2" key="1">
    <citation type="journal article" date="2011" name="PLoS Biol.">
        <title>Gene gain and loss during evolution of obligate parasitism in the white rust pathogen of Arabidopsis thaliana.</title>
        <authorList>
            <person name="Kemen E."/>
            <person name="Gardiner A."/>
            <person name="Schultz-Larsen T."/>
            <person name="Kemen A.C."/>
            <person name="Balmuth A.L."/>
            <person name="Robert-Seilaniantz A."/>
            <person name="Bailey K."/>
            <person name="Holub E."/>
            <person name="Studholme D.J."/>
            <person name="Maclean D."/>
            <person name="Jones J.D."/>
        </authorList>
    </citation>
    <scope>NUCLEOTIDE SEQUENCE</scope>
</reference>
<organism evidence="2">
    <name type="scientific">Albugo laibachii Nc14</name>
    <dbReference type="NCBI Taxonomy" id="890382"/>
    <lineage>
        <taxon>Eukaryota</taxon>
        <taxon>Sar</taxon>
        <taxon>Stramenopiles</taxon>
        <taxon>Oomycota</taxon>
        <taxon>Peronosporomycetes</taxon>
        <taxon>Albuginales</taxon>
        <taxon>Albuginaceae</taxon>
        <taxon>Albugo</taxon>
    </lineage>
</organism>
<reference evidence="2" key="2">
    <citation type="submission" date="2011-02" db="EMBL/GenBank/DDBJ databases">
        <authorList>
            <person name="MacLean D."/>
        </authorList>
    </citation>
    <scope>NUCLEOTIDE SEQUENCE</scope>
</reference>
<evidence type="ECO:0000313" key="2">
    <source>
        <dbReference type="EMBL" id="CCA16584.1"/>
    </source>
</evidence>
<gene>
    <name evidence="2" type="primary">AlNc14C23G2344</name>
    <name evidence="2" type="ORF">ALNC14_027270</name>
</gene>